<dbReference type="GO" id="GO:0009055">
    <property type="term" value="F:electron transfer activity"/>
    <property type="evidence" value="ECO:0007669"/>
    <property type="project" value="TreeGrafter"/>
</dbReference>
<feature type="domain" description="NapC/NirT cytochrome c N-terminal" evidence="12">
    <location>
        <begin position="10"/>
        <end position="142"/>
    </location>
</feature>
<evidence type="ECO:0000256" key="2">
    <source>
        <dbReference type="ARBA" id="ARBA00007395"/>
    </source>
</evidence>
<dbReference type="STRING" id="360411.AC812_09880"/>
<proteinExistence type="inferred from homology"/>
<keyword evidence="5" id="KW-0349">Heme</keyword>
<dbReference type="GO" id="GO:0009061">
    <property type="term" value="P:anaerobic respiration"/>
    <property type="evidence" value="ECO:0007669"/>
    <property type="project" value="TreeGrafter"/>
</dbReference>
<organism evidence="13 14">
    <name type="scientific">Bellilinea caldifistulae</name>
    <dbReference type="NCBI Taxonomy" id="360411"/>
    <lineage>
        <taxon>Bacteria</taxon>
        <taxon>Bacillati</taxon>
        <taxon>Chloroflexota</taxon>
        <taxon>Anaerolineae</taxon>
        <taxon>Anaerolineales</taxon>
        <taxon>Anaerolineaceae</taxon>
        <taxon>Bellilinea</taxon>
    </lineage>
</organism>
<comment type="similarity">
    <text evidence="2">Belongs to the NapC/NirT/NrfH family.</text>
</comment>
<evidence type="ECO:0000256" key="7">
    <source>
        <dbReference type="ARBA" id="ARBA00022723"/>
    </source>
</evidence>
<dbReference type="EMBL" id="LGHJ01000015">
    <property type="protein sequence ID" value="KPL75250.1"/>
    <property type="molecule type" value="Genomic_DNA"/>
</dbReference>
<keyword evidence="4" id="KW-1003">Cell membrane</keyword>
<evidence type="ECO:0000256" key="1">
    <source>
        <dbReference type="ARBA" id="ARBA00004236"/>
    </source>
</evidence>
<dbReference type="Proteomes" id="UP000050514">
    <property type="component" value="Unassembled WGS sequence"/>
</dbReference>
<evidence type="ECO:0000256" key="9">
    <source>
        <dbReference type="ARBA" id="ARBA00022989"/>
    </source>
</evidence>
<dbReference type="InterPro" id="IPR038266">
    <property type="entry name" value="NapC/NirT_cytc_sf"/>
</dbReference>
<dbReference type="PANTHER" id="PTHR30333">
    <property type="entry name" value="CYTOCHROME C-TYPE PROTEIN"/>
    <property type="match status" value="1"/>
</dbReference>
<keyword evidence="3" id="KW-0813">Transport</keyword>
<name>A0A0N8GMG7_9CHLR</name>
<evidence type="ECO:0000256" key="5">
    <source>
        <dbReference type="ARBA" id="ARBA00022617"/>
    </source>
</evidence>
<dbReference type="InterPro" id="IPR036280">
    <property type="entry name" value="Multihaem_cyt_sf"/>
</dbReference>
<keyword evidence="11" id="KW-0472">Membrane</keyword>
<evidence type="ECO:0000256" key="11">
    <source>
        <dbReference type="ARBA" id="ARBA00023136"/>
    </source>
</evidence>
<sequence>MTKLPLIIGLAALLVVVGVGLYATEFTVYLGNDPTACNNCHVMDAAYEGWYHAGHQAWATCNDCHTPHALIPKYFVKAKSGMNHVFHFTLGNIPEPLRAKTESKEIIQANCIYCHQETVSRIADGQMDSGRYCFECHRSVAHGERGISILPYQDKGIYDPHSQSLQEK</sequence>
<dbReference type="PATRIC" id="fig|360411.5.peg.408"/>
<dbReference type="OrthoDB" id="9791652at2"/>
<accession>A0A0N8GMG7</accession>
<keyword evidence="9" id="KW-1133">Transmembrane helix</keyword>
<reference evidence="13 14" key="1">
    <citation type="submission" date="2015-07" db="EMBL/GenBank/DDBJ databases">
        <title>Draft genome of Bellilinea caldifistulae DSM 17877.</title>
        <authorList>
            <person name="Hemp J."/>
            <person name="Ward L.M."/>
            <person name="Pace L.A."/>
            <person name="Fischer W.W."/>
        </authorList>
    </citation>
    <scope>NUCLEOTIDE SEQUENCE [LARGE SCALE GENOMIC DNA]</scope>
    <source>
        <strain evidence="13 14">GOMI-1</strain>
    </source>
</reference>
<comment type="caution">
    <text evidence="13">The sequence shown here is derived from an EMBL/GenBank/DDBJ whole genome shotgun (WGS) entry which is preliminary data.</text>
</comment>
<evidence type="ECO:0000256" key="4">
    <source>
        <dbReference type="ARBA" id="ARBA00022475"/>
    </source>
</evidence>
<evidence type="ECO:0000313" key="13">
    <source>
        <dbReference type="EMBL" id="KPL75250.1"/>
    </source>
</evidence>
<evidence type="ECO:0000259" key="12">
    <source>
        <dbReference type="Pfam" id="PF03264"/>
    </source>
</evidence>
<dbReference type="Pfam" id="PF03264">
    <property type="entry name" value="Cytochrom_NNT"/>
    <property type="match status" value="1"/>
</dbReference>
<evidence type="ECO:0000313" key="14">
    <source>
        <dbReference type="Proteomes" id="UP000050514"/>
    </source>
</evidence>
<protein>
    <recommendedName>
        <fullName evidence="12">NapC/NirT cytochrome c N-terminal domain-containing protein</fullName>
    </recommendedName>
</protein>
<dbReference type="InterPro" id="IPR051174">
    <property type="entry name" value="Cytochrome_c-type_ET"/>
</dbReference>
<evidence type="ECO:0000256" key="6">
    <source>
        <dbReference type="ARBA" id="ARBA00022692"/>
    </source>
</evidence>
<keyword evidence="7" id="KW-0479">Metal-binding</keyword>
<dbReference type="SUPFAM" id="SSF48695">
    <property type="entry name" value="Multiheme cytochromes"/>
    <property type="match status" value="1"/>
</dbReference>
<comment type="subcellular location">
    <subcellularLocation>
        <location evidence="1">Cell membrane</location>
    </subcellularLocation>
</comment>
<keyword evidence="8" id="KW-0249">Electron transport</keyword>
<dbReference type="NCBIfam" id="TIGR03153">
    <property type="entry name" value="cytochr_NrfH"/>
    <property type="match status" value="1"/>
</dbReference>
<gene>
    <name evidence="13" type="ORF">AC812_09880</name>
</gene>
<evidence type="ECO:0000256" key="10">
    <source>
        <dbReference type="ARBA" id="ARBA00023004"/>
    </source>
</evidence>
<dbReference type="GO" id="GO:0046872">
    <property type="term" value="F:metal ion binding"/>
    <property type="evidence" value="ECO:0007669"/>
    <property type="project" value="UniProtKB-KW"/>
</dbReference>
<dbReference type="AlphaFoldDB" id="A0A0N8GMG7"/>
<keyword evidence="14" id="KW-1185">Reference proteome</keyword>
<dbReference type="PANTHER" id="PTHR30333:SF1">
    <property type="entry name" value="CYTOCHROME C-TYPE PROTEIN NAPC"/>
    <property type="match status" value="1"/>
</dbReference>
<dbReference type="GO" id="GO:0005886">
    <property type="term" value="C:plasma membrane"/>
    <property type="evidence" value="ECO:0007669"/>
    <property type="project" value="UniProtKB-SubCell"/>
</dbReference>
<dbReference type="GO" id="GO:0022900">
    <property type="term" value="P:electron transport chain"/>
    <property type="evidence" value="ECO:0007669"/>
    <property type="project" value="InterPro"/>
</dbReference>
<keyword evidence="10" id="KW-0408">Iron</keyword>
<dbReference type="InterPro" id="IPR005126">
    <property type="entry name" value="NapC/NirT_cyt_c_N"/>
</dbReference>
<dbReference type="InterPro" id="IPR017571">
    <property type="entry name" value="NrfH"/>
</dbReference>
<keyword evidence="6" id="KW-0812">Transmembrane</keyword>
<evidence type="ECO:0000256" key="3">
    <source>
        <dbReference type="ARBA" id="ARBA00022448"/>
    </source>
</evidence>
<evidence type="ECO:0000256" key="8">
    <source>
        <dbReference type="ARBA" id="ARBA00022982"/>
    </source>
</evidence>
<dbReference type="RefSeq" id="WP_061913260.1">
    <property type="nucleotide sequence ID" value="NZ_DF967971.1"/>
</dbReference>
<dbReference type="Gene3D" id="1.10.3820.10">
    <property type="entry name" value="Di-heme elbow motif domain"/>
    <property type="match status" value="1"/>
</dbReference>